<protein>
    <submittedName>
        <fullName evidence="1">Uncharacterized protein</fullName>
    </submittedName>
</protein>
<comment type="caution">
    <text evidence="1">The sequence shown here is derived from an EMBL/GenBank/DDBJ whole genome shotgun (WGS) entry which is preliminary data.</text>
</comment>
<dbReference type="KEGG" id="crq:GCK72_012588"/>
<gene>
    <name evidence="1" type="ORF">GCK72_012588</name>
</gene>
<name>A0A6A5GNI9_CAERE</name>
<dbReference type="AlphaFoldDB" id="A0A6A5GNI9"/>
<dbReference type="RefSeq" id="XP_053584001.1">
    <property type="nucleotide sequence ID" value="XM_053729229.1"/>
</dbReference>
<dbReference type="GeneID" id="78775551"/>
<dbReference type="CTD" id="78775551"/>
<accession>A0A6A5GNI9</accession>
<reference evidence="1 2" key="1">
    <citation type="submission" date="2019-12" db="EMBL/GenBank/DDBJ databases">
        <title>Chromosome-level assembly of the Caenorhabditis remanei genome.</title>
        <authorList>
            <person name="Teterina A.A."/>
            <person name="Willis J.H."/>
            <person name="Phillips P.C."/>
        </authorList>
    </citation>
    <scope>NUCLEOTIDE SEQUENCE [LARGE SCALE GENOMIC DNA]</scope>
    <source>
        <strain evidence="1 2">PX506</strain>
        <tissue evidence="1">Whole organism</tissue>
    </source>
</reference>
<dbReference type="Proteomes" id="UP000483820">
    <property type="component" value="Chromosome IV"/>
</dbReference>
<proteinExistence type="predicted"/>
<evidence type="ECO:0000313" key="1">
    <source>
        <dbReference type="EMBL" id="KAF1756135.1"/>
    </source>
</evidence>
<sequence length="161" mass="18473">MSSQPSVLLHPNQPRHSIYPRGPLVEIYAHTGVVDGITIGIVKLELEPRSIGRLPFIQTPFRYFWLMGGVLQVMPPASHSLYDTFEPPHSGWYCIEAWKRHGAVYGNHTCGCSLEYDDFYDEDDHLDIDRCRARQLAQDVAERLWNLCPVEGMTFLDRTRA</sequence>
<organism evidence="1 2">
    <name type="scientific">Caenorhabditis remanei</name>
    <name type="common">Caenorhabditis vulgaris</name>
    <dbReference type="NCBI Taxonomy" id="31234"/>
    <lineage>
        <taxon>Eukaryota</taxon>
        <taxon>Metazoa</taxon>
        <taxon>Ecdysozoa</taxon>
        <taxon>Nematoda</taxon>
        <taxon>Chromadorea</taxon>
        <taxon>Rhabditida</taxon>
        <taxon>Rhabditina</taxon>
        <taxon>Rhabditomorpha</taxon>
        <taxon>Rhabditoidea</taxon>
        <taxon>Rhabditidae</taxon>
        <taxon>Peloderinae</taxon>
        <taxon>Caenorhabditis</taxon>
    </lineage>
</organism>
<dbReference type="EMBL" id="WUAV01000004">
    <property type="protein sequence ID" value="KAF1756135.1"/>
    <property type="molecule type" value="Genomic_DNA"/>
</dbReference>
<evidence type="ECO:0000313" key="2">
    <source>
        <dbReference type="Proteomes" id="UP000483820"/>
    </source>
</evidence>